<feature type="region of interest" description="Disordered" evidence="2">
    <location>
        <begin position="227"/>
        <end position="259"/>
    </location>
</feature>
<gene>
    <name evidence="4" type="ORF">LITE_LOCUS9861</name>
</gene>
<dbReference type="PANTHER" id="PTHR33155">
    <property type="entry name" value="FANTASTIC FOUR-LIKE PROTEIN (DUF3049)"/>
    <property type="match status" value="1"/>
</dbReference>
<dbReference type="Proteomes" id="UP001154282">
    <property type="component" value="Unassembled WGS sequence"/>
</dbReference>
<feature type="region of interest" description="Disordered" evidence="2">
    <location>
        <begin position="93"/>
        <end position="164"/>
    </location>
</feature>
<feature type="domain" description="FAF" evidence="3">
    <location>
        <begin position="163"/>
        <end position="216"/>
    </location>
</feature>
<comment type="caution">
    <text evidence="4">The sequence shown here is derived from an EMBL/GenBank/DDBJ whole genome shotgun (WGS) entry which is preliminary data.</text>
</comment>
<dbReference type="PANTHER" id="PTHR33155:SF9">
    <property type="entry name" value="FANTASTIC FOUR-LIKE PROTEIN (DUF3049)"/>
    <property type="match status" value="1"/>
</dbReference>
<organism evidence="4 5">
    <name type="scientific">Linum tenue</name>
    <dbReference type="NCBI Taxonomy" id="586396"/>
    <lineage>
        <taxon>Eukaryota</taxon>
        <taxon>Viridiplantae</taxon>
        <taxon>Streptophyta</taxon>
        <taxon>Embryophyta</taxon>
        <taxon>Tracheophyta</taxon>
        <taxon>Spermatophyta</taxon>
        <taxon>Magnoliopsida</taxon>
        <taxon>eudicotyledons</taxon>
        <taxon>Gunneridae</taxon>
        <taxon>Pentapetalae</taxon>
        <taxon>rosids</taxon>
        <taxon>fabids</taxon>
        <taxon>Malpighiales</taxon>
        <taxon>Linaceae</taxon>
        <taxon>Linum</taxon>
    </lineage>
</organism>
<comment type="similarity">
    <text evidence="1">Belongs to the fantastic four family.</text>
</comment>
<name>A0AAV0IL73_9ROSI</name>
<reference evidence="4" key="1">
    <citation type="submission" date="2022-08" db="EMBL/GenBank/DDBJ databases">
        <authorList>
            <person name="Gutierrez-Valencia J."/>
        </authorList>
    </citation>
    <scope>NUCLEOTIDE SEQUENCE</scope>
</reference>
<evidence type="ECO:0000313" key="5">
    <source>
        <dbReference type="Proteomes" id="UP001154282"/>
    </source>
</evidence>
<evidence type="ECO:0000256" key="2">
    <source>
        <dbReference type="SAM" id="MobiDB-lite"/>
    </source>
</evidence>
<evidence type="ECO:0000313" key="4">
    <source>
        <dbReference type="EMBL" id="CAI0398327.1"/>
    </source>
</evidence>
<keyword evidence="5" id="KW-1185">Reference proteome</keyword>
<feature type="compositionally biased region" description="Polar residues" evidence="2">
    <location>
        <begin position="102"/>
        <end position="112"/>
    </location>
</feature>
<accession>A0AAV0IL73</accession>
<dbReference type="Pfam" id="PF11250">
    <property type="entry name" value="FAF"/>
    <property type="match status" value="1"/>
</dbReference>
<dbReference type="AlphaFoldDB" id="A0AAV0IL73"/>
<feature type="compositionally biased region" description="Acidic residues" evidence="2">
    <location>
        <begin position="227"/>
        <end position="236"/>
    </location>
</feature>
<dbReference type="InterPro" id="IPR046431">
    <property type="entry name" value="FAF_dom"/>
</dbReference>
<evidence type="ECO:0000259" key="3">
    <source>
        <dbReference type="Pfam" id="PF11250"/>
    </source>
</evidence>
<evidence type="ECO:0000256" key="1">
    <source>
        <dbReference type="ARBA" id="ARBA00008690"/>
    </source>
</evidence>
<dbReference type="InterPro" id="IPR021410">
    <property type="entry name" value="FAF"/>
</dbReference>
<feature type="compositionally biased region" description="Low complexity" evidence="2">
    <location>
        <begin position="125"/>
        <end position="136"/>
    </location>
</feature>
<dbReference type="EMBL" id="CAMGYJ010000004">
    <property type="protein sequence ID" value="CAI0398327.1"/>
    <property type="molecule type" value="Genomic_DNA"/>
</dbReference>
<protein>
    <recommendedName>
        <fullName evidence="3">FAF domain-containing protein</fullName>
    </recommendedName>
</protein>
<sequence>MAACGSLQHIFDKPLPEKTPSSSSILDSLSSSWNQLKPVVKPPIDHSSFTELFGELHFKDTSFSGNLKNPYPLSGSKLGSSLQLCTEGLGSESSADLEDLNNNDISSKTGWQHQEKEEAIEKRTTTPPTTRAIIAKHSSELENQSRGGEDRRSSRSFGDRGVSFPPPISCIGKTGKPWVCFKSYREDGRFVLKEVRIPTQELLHACREDGRLKLQFVQPDNEIIEEVEDEEEEDESFMQHDGGDENDDDECMNVNNAKQ</sequence>
<proteinExistence type="inferred from homology"/>
<feature type="compositionally biased region" description="Basic and acidic residues" evidence="2">
    <location>
        <begin position="113"/>
        <end position="124"/>
    </location>
</feature>